<feature type="compositionally biased region" description="Low complexity" evidence="3">
    <location>
        <begin position="746"/>
        <end position="764"/>
    </location>
</feature>
<comment type="caution">
    <text evidence="5">The sequence shown here is derived from an EMBL/GenBank/DDBJ whole genome shotgun (WGS) entry which is preliminary data.</text>
</comment>
<name>A0ABV8I6B0_9ACTN</name>
<dbReference type="PANTHER" id="PTHR16305">
    <property type="entry name" value="TESTICULAR SOLUBLE ADENYLYL CYCLASE"/>
    <property type="match status" value="1"/>
</dbReference>
<evidence type="ECO:0000259" key="4">
    <source>
        <dbReference type="PROSITE" id="PS50043"/>
    </source>
</evidence>
<dbReference type="SUPFAM" id="SSF52540">
    <property type="entry name" value="P-loop containing nucleoside triphosphate hydrolases"/>
    <property type="match status" value="1"/>
</dbReference>
<evidence type="ECO:0000256" key="3">
    <source>
        <dbReference type="SAM" id="MobiDB-lite"/>
    </source>
</evidence>
<dbReference type="EMBL" id="JBHSBM010000017">
    <property type="protein sequence ID" value="MFC4059718.1"/>
    <property type="molecule type" value="Genomic_DNA"/>
</dbReference>
<accession>A0ABV8I6B0</accession>
<keyword evidence="1" id="KW-0547">Nucleotide-binding</keyword>
<dbReference type="Gene3D" id="3.40.50.300">
    <property type="entry name" value="P-loop containing nucleotide triphosphate hydrolases"/>
    <property type="match status" value="1"/>
</dbReference>
<keyword evidence="6" id="KW-1185">Reference proteome</keyword>
<dbReference type="InterPro" id="IPR016032">
    <property type="entry name" value="Sig_transdc_resp-reg_C-effctor"/>
</dbReference>
<feature type="region of interest" description="Disordered" evidence="3">
    <location>
        <begin position="742"/>
        <end position="764"/>
    </location>
</feature>
<dbReference type="SUPFAM" id="SSF46894">
    <property type="entry name" value="C-terminal effector domain of the bipartite response regulators"/>
    <property type="match status" value="1"/>
</dbReference>
<dbReference type="InterPro" id="IPR027417">
    <property type="entry name" value="P-loop_NTPase"/>
</dbReference>
<keyword evidence="2" id="KW-0067">ATP-binding</keyword>
<feature type="domain" description="HTH luxR-type" evidence="4">
    <location>
        <begin position="844"/>
        <end position="908"/>
    </location>
</feature>
<dbReference type="Pfam" id="PF13191">
    <property type="entry name" value="AAA_16"/>
    <property type="match status" value="1"/>
</dbReference>
<dbReference type="Pfam" id="PF00196">
    <property type="entry name" value="GerE"/>
    <property type="match status" value="1"/>
</dbReference>
<dbReference type="PANTHER" id="PTHR16305:SF35">
    <property type="entry name" value="TRANSCRIPTIONAL ACTIVATOR DOMAIN"/>
    <property type="match status" value="1"/>
</dbReference>
<organism evidence="5 6">
    <name type="scientific">Planomonospora corallina</name>
    <dbReference type="NCBI Taxonomy" id="1806052"/>
    <lineage>
        <taxon>Bacteria</taxon>
        <taxon>Bacillati</taxon>
        <taxon>Actinomycetota</taxon>
        <taxon>Actinomycetes</taxon>
        <taxon>Streptosporangiales</taxon>
        <taxon>Streptosporangiaceae</taxon>
        <taxon>Planomonospora</taxon>
    </lineage>
</organism>
<evidence type="ECO:0000313" key="5">
    <source>
        <dbReference type="EMBL" id="MFC4059718.1"/>
    </source>
</evidence>
<evidence type="ECO:0000256" key="2">
    <source>
        <dbReference type="ARBA" id="ARBA00022840"/>
    </source>
</evidence>
<dbReference type="PROSITE" id="PS50043">
    <property type="entry name" value="HTH_LUXR_2"/>
    <property type="match status" value="1"/>
</dbReference>
<dbReference type="Proteomes" id="UP001595850">
    <property type="component" value="Unassembled WGS sequence"/>
</dbReference>
<dbReference type="SMART" id="SM00421">
    <property type="entry name" value="HTH_LUXR"/>
    <property type="match status" value="1"/>
</dbReference>
<reference evidence="6" key="1">
    <citation type="journal article" date="2019" name="Int. J. Syst. Evol. Microbiol.">
        <title>The Global Catalogue of Microorganisms (GCM) 10K type strain sequencing project: providing services to taxonomists for standard genome sequencing and annotation.</title>
        <authorList>
            <consortium name="The Broad Institute Genomics Platform"/>
            <consortium name="The Broad Institute Genome Sequencing Center for Infectious Disease"/>
            <person name="Wu L."/>
            <person name="Ma J."/>
        </authorList>
    </citation>
    <scope>NUCLEOTIDE SEQUENCE [LARGE SCALE GENOMIC DNA]</scope>
    <source>
        <strain evidence="6">TBRC 4489</strain>
    </source>
</reference>
<sequence length="908" mass="95581">MLRGRRRESETIDALLRDARAGTSGVLVILGDPGIGKTALLRHAATADLHVLRTTGIEAEAELPFASLELLLRPALSRLDRIPERQAAALRGAFGLGPAGPGDRFLIGLAVLSLLSELAEDGPVLCLIDDAQWLDRASADALLIAARRLAAEGVAMLFAARPPFEAPGLPVLGLPGLDQAASAELLDSAGLPLTAESRQRILAEAAGNALALLELPKSRGTGDGLSPTARPEGDGPSLTARLEEAFAHQSDGLPAAARLALQVAAADGTGETAVVLAAVRALDGTPEDLDEVCAAGLIRPADGSRLEFRHPLVRAAVWQRTPLARRLAVHHALSQVLEGTADADRSVWHLAAATLTADEGVAARLESAAARAHDRSGYAAAAAAYERAAALSPSAGDRARRLTLAAEATEFSGRFDRARNLAEGAGDPGAELTSRLIRVRACSDYGEGRLQGAHAMLSAGVDHLTGTDPRSAAWLLLDAASMVWFDGDRDMAFRTAEQLDALDVPPDGDILPVHRLCRWFVALALGRPADGLPPLASVVESARALAGPDRRGLLLIGGLGLAELDARTHRLTLAATAAIRAEGRIGLLPQALTSLARVEYARGRYAEAHGLAGEAVTIARDTGQPAWARQATALLEELAAVRGEPLDPATAHPAALALLDLGQGRAEQALLGLESLVYGRARNRTPAMHLVPDLVEAALRSGRIARAAEPFARLEAWAATLDQGWADALVLRCRALLSTADAGADPRTGSSGPGTGSRASSRASGAGPEVWFRAALDAHDRPFDRARTGLLYGEWLRRARRTGDAQHHLRAALEVFEWLGAEPWAGRARAELGAAGWSAPRRADVDRFVRLTPQERQIVQLAAQGLSNRDIAAHLFLSPRTVGQHLYKAFPKLGVTARGQLAELSLDG</sequence>
<dbReference type="InterPro" id="IPR036388">
    <property type="entry name" value="WH-like_DNA-bd_sf"/>
</dbReference>
<dbReference type="RefSeq" id="WP_377288247.1">
    <property type="nucleotide sequence ID" value="NZ_JBHSBM010000017.1"/>
</dbReference>
<gene>
    <name evidence="5" type="ORF">ACFOWE_15545</name>
</gene>
<dbReference type="Gene3D" id="1.10.10.10">
    <property type="entry name" value="Winged helix-like DNA-binding domain superfamily/Winged helix DNA-binding domain"/>
    <property type="match status" value="1"/>
</dbReference>
<dbReference type="PRINTS" id="PR00038">
    <property type="entry name" value="HTHLUXR"/>
</dbReference>
<dbReference type="CDD" id="cd06170">
    <property type="entry name" value="LuxR_C_like"/>
    <property type="match status" value="1"/>
</dbReference>
<dbReference type="InterPro" id="IPR000792">
    <property type="entry name" value="Tscrpt_reg_LuxR_C"/>
</dbReference>
<evidence type="ECO:0000313" key="6">
    <source>
        <dbReference type="Proteomes" id="UP001595850"/>
    </source>
</evidence>
<protein>
    <submittedName>
        <fullName evidence="5">AAA family ATPase</fullName>
    </submittedName>
</protein>
<evidence type="ECO:0000256" key="1">
    <source>
        <dbReference type="ARBA" id="ARBA00022741"/>
    </source>
</evidence>
<proteinExistence type="predicted"/>
<dbReference type="InterPro" id="IPR041664">
    <property type="entry name" value="AAA_16"/>
</dbReference>